<proteinExistence type="predicted"/>
<keyword evidence="5" id="KW-1185">Reference proteome</keyword>
<organism evidence="4 5">
    <name type="scientific">Sporosarcina oncorhynchi</name>
    <dbReference type="NCBI Taxonomy" id="3056444"/>
    <lineage>
        <taxon>Bacteria</taxon>
        <taxon>Bacillati</taxon>
        <taxon>Bacillota</taxon>
        <taxon>Bacilli</taxon>
        <taxon>Bacillales</taxon>
        <taxon>Caryophanaceae</taxon>
        <taxon>Sporosarcina</taxon>
    </lineage>
</organism>
<protein>
    <recommendedName>
        <fullName evidence="6">Pilus assembly protein PilO</fullName>
    </recommendedName>
</protein>
<keyword evidence="1" id="KW-0175">Coiled coil</keyword>
<keyword evidence="3" id="KW-0472">Membrane</keyword>
<reference evidence="4 5" key="1">
    <citation type="submission" date="2023-06" db="EMBL/GenBank/DDBJ databases">
        <title>Sporosarcina sp. nov., isolated from Korean tranditional fermented seafood 'Jeotgal'.</title>
        <authorList>
            <person name="Yang A.I."/>
            <person name="Shin N.-R."/>
        </authorList>
    </citation>
    <scope>NUCLEOTIDE SEQUENCE [LARGE SCALE GENOMIC DNA]</scope>
    <source>
        <strain evidence="4 5">T2O-4</strain>
    </source>
</reference>
<dbReference type="EMBL" id="CP129118">
    <property type="protein sequence ID" value="WOV88729.1"/>
    <property type="molecule type" value="Genomic_DNA"/>
</dbReference>
<evidence type="ECO:0000256" key="1">
    <source>
        <dbReference type="SAM" id="Coils"/>
    </source>
</evidence>
<feature type="compositionally biased region" description="Acidic residues" evidence="2">
    <location>
        <begin position="121"/>
        <end position="136"/>
    </location>
</feature>
<feature type="compositionally biased region" description="Polar residues" evidence="2">
    <location>
        <begin position="137"/>
        <end position="148"/>
    </location>
</feature>
<keyword evidence="3" id="KW-0812">Transmembrane</keyword>
<gene>
    <name evidence="4" type="ORF">QWT69_06375</name>
</gene>
<keyword evidence="3" id="KW-1133">Transmembrane helix</keyword>
<name>A0ABZ0LAV8_9BACL</name>
<dbReference type="Proteomes" id="UP001303902">
    <property type="component" value="Chromosome"/>
</dbReference>
<evidence type="ECO:0000256" key="2">
    <source>
        <dbReference type="SAM" id="MobiDB-lite"/>
    </source>
</evidence>
<feature type="region of interest" description="Disordered" evidence="2">
    <location>
        <begin position="114"/>
        <end position="153"/>
    </location>
</feature>
<accession>A0ABZ0LAV8</accession>
<dbReference type="InterPro" id="IPR014717">
    <property type="entry name" value="Transl_elong_EF1B/ribsomal_bS6"/>
</dbReference>
<sequence length="231" mass="26063">MNTNKRTLNLLLTLLMIVVIFSAFYYFLSPLKNSVKSTKSNIETAEQEKRALEARLEASGWEQDSGDERELITKLPKDRDVQMIIQLLQEAELTTGSVIQSIVFNDYDESATNKQLPGLSEADEEESAETVEETGIEDQNNPGSSTELSEPPVTKMTIADIPPTLQLLTLQISVVHEDYEQLYSFIEEIEKHERIITIEGVQLNLPGEMINIDQLETASSSIQLTTFYMKD</sequence>
<evidence type="ECO:0000313" key="5">
    <source>
        <dbReference type="Proteomes" id="UP001303902"/>
    </source>
</evidence>
<dbReference type="RefSeq" id="WP_317970087.1">
    <property type="nucleotide sequence ID" value="NZ_CP129118.1"/>
</dbReference>
<dbReference type="Gene3D" id="3.30.70.60">
    <property type="match status" value="1"/>
</dbReference>
<evidence type="ECO:0000313" key="4">
    <source>
        <dbReference type="EMBL" id="WOV88729.1"/>
    </source>
</evidence>
<evidence type="ECO:0000256" key="3">
    <source>
        <dbReference type="SAM" id="Phobius"/>
    </source>
</evidence>
<feature type="coiled-coil region" evidence="1">
    <location>
        <begin position="35"/>
        <end position="62"/>
    </location>
</feature>
<evidence type="ECO:0008006" key="6">
    <source>
        <dbReference type="Google" id="ProtNLM"/>
    </source>
</evidence>
<feature type="transmembrane region" description="Helical" evidence="3">
    <location>
        <begin position="7"/>
        <end position="28"/>
    </location>
</feature>